<accession>A0A4U5VBI3</accession>
<evidence type="ECO:0000256" key="1">
    <source>
        <dbReference type="SAM" id="MobiDB-lite"/>
    </source>
</evidence>
<dbReference type="Proteomes" id="UP000298787">
    <property type="component" value="Chromosome 17"/>
</dbReference>
<evidence type="ECO:0000313" key="3">
    <source>
        <dbReference type="Proteomes" id="UP000298787"/>
    </source>
</evidence>
<dbReference type="AlphaFoldDB" id="A0A4U5VBI3"/>
<keyword evidence="3" id="KW-1185">Reference proteome</keyword>
<gene>
    <name evidence="2" type="ORF">D9C73_020154</name>
</gene>
<reference evidence="2 3" key="1">
    <citation type="submission" date="2019-01" db="EMBL/GenBank/DDBJ databases">
        <title>Genome Assembly of Collichthys lucidus.</title>
        <authorList>
            <person name="Cai M."/>
            <person name="Xiao S."/>
        </authorList>
    </citation>
    <scope>NUCLEOTIDE SEQUENCE [LARGE SCALE GENOMIC DNA]</scope>
    <source>
        <strain evidence="2">JT15FE1705JMU</strain>
        <tissue evidence="2">Muscle</tissue>
    </source>
</reference>
<proteinExistence type="predicted"/>
<dbReference type="EMBL" id="CM014094">
    <property type="protein sequence ID" value="TKS85189.1"/>
    <property type="molecule type" value="Genomic_DNA"/>
</dbReference>
<feature type="region of interest" description="Disordered" evidence="1">
    <location>
        <begin position="25"/>
        <end position="52"/>
    </location>
</feature>
<name>A0A4U5VBI3_COLLU</name>
<evidence type="ECO:0000313" key="2">
    <source>
        <dbReference type="EMBL" id="TKS85189.1"/>
    </source>
</evidence>
<feature type="region of interest" description="Disordered" evidence="1">
    <location>
        <begin position="195"/>
        <end position="216"/>
    </location>
</feature>
<protein>
    <submittedName>
        <fullName evidence="2">Uncharacterized protein</fullName>
    </submittedName>
</protein>
<organism evidence="2 3">
    <name type="scientific">Collichthys lucidus</name>
    <name type="common">Big head croaker</name>
    <name type="synonym">Sciaena lucida</name>
    <dbReference type="NCBI Taxonomy" id="240159"/>
    <lineage>
        <taxon>Eukaryota</taxon>
        <taxon>Metazoa</taxon>
        <taxon>Chordata</taxon>
        <taxon>Craniata</taxon>
        <taxon>Vertebrata</taxon>
        <taxon>Euteleostomi</taxon>
        <taxon>Actinopterygii</taxon>
        <taxon>Neopterygii</taxon>
        <taxon>Teleostei</taxon>
        <taxon>Neoteleostei</taxon>
        <taxon>Acanthomorphata</taxon>
        <taxon>Eupercaria</taxon>
        <taxon>Sciaenidae</taxon>
        <taxon>Collichthys</taxon>
    </lineage>
</organism>
<sequence>MDLSEMTHSSYGKSDCHAIDADLEIEPSPATPSERLTENSIAEDANMENNYDDDFIGEDWSIENEGRFSESFERCSYVDSHTDSYYADIKNNSEQSFDIESSIDVDPHTSGNYSYVECSVDDDHVQLTRTRCSANMCFTEEDDIETIFIYADSRPSDRRSAPIFSGEDFPSETSSNGYSEGDIFIPDVSSGSSAASSCDDAVSERTSLTKEESSAAPASAAINSVTDCGPIAVEDEVWCNCWSCNPSPKDAIAMLEAIDLEIEPSPATPSERLTENSIAEDANMENNYDDDFIGEDWSIENEGRFPESFERCSYVDSHTDSYDADIKNNSEQSFDIKSSIDVDPQTSGNYSYVECSVDDDHVQLTRTRCSANMCFTEEDDIETISIYADSRPSNRRSAPIFSGEDFPSETSSNGYSEGDIFIPDVSSGSLAASNCDDAVSERTSLSKEESSAAPASAAINPVTDCGPIAIAIEDDVWPNCWSCNPSPKDGAAAVEEKKKKTLFQRIREFFCRFIF</sequence>